<dbReference type="InterPro" id="IPR002048">
    <property type="entry name" value="EF_hand_dom"/>
</dbReference>
<keyword evidence="10 14" id="KW-0067">ATP-binding</keyword>
<dbReference type="InterPro" id="IPR018247">
    <property type="entry name" value="EF_Hand_1_Ca_BS"/>
</dbReference>
<evidence type="ECO:0000256" key="13">
    <source>
        <dbReference type="ARBA" id="ARBA00048679"/>
    </source>
</evidence>
<comment type="catalytic activity">
    <reaction evidence="12">
        <text>L-threonyl-[protein] + ATP = O-phospho-L-threonyl-[protein] + ADP + H(+)</text>
        <dbReference type="Rhea" id="RHEA:46608"/>
        <dbReference type="Rhea" id="RHEA-COMP:11060"/>
        <dbReference type="Rhea" id="RHEA-COMP:11605"/>
        <dbReference type="ChEBI" id="CHEBI:15378"/>
        <dbReference type="ChEBI" id="CHEBI:30013"/>
        <dbReference type="ChEBI" id="CHEBI:30616"/>
        <dbReference type="ChEBI" id="CHEBI:61977"/>
        <dbReference type="ChEBI" id="CHEBI:456216"/>
        <dbReference type="EC" id="2.7.11.1"/>
    </reaction>
</comment>
<dbReference type="SMART" id="SM00054">
    <property type="entry name" value="EFh"/>
    <property type="match status" value="3"/>
</dbReference>
<evidence type="ECO:0000256" key="2">
    <source>
        <dbReference type="ARBA" id="ARBA00012513"/>
    </source>
</evidence>
<dbReference type="GO" id="GO:0005509">
    <property type="term" value="F:calcium ion binding"/>
    <property type="evidence" value="ECO:0007669"/>
    <property type="project" value="InterPro"/>
</dbReference>
<evidence type="ECO:0000259" key="16">
    <source>
        <dbReference type="PROSITE" id="PS50011"/>
    </source>
</evidence>
<comment type="cofactor">
    <cofactor evidence="1">
        <name>Mg(2+)</name>
        <dbReference type="ChEBI" id="CHEBI:18420"/>
    </cofactor>
</comment>
<dbReference type="InterPro" id="IPR008271">
    <property type="entry name" value="Ser/Thr_kinase_AS"/>
</dbReference>
<dbReference type="FunFam" id="1.10.510.10:FF:000475">
    <property type="entry name" value="Calcium-dependent protein kinase 5"/>
    <property type="match status" value="1"/>
</dbReference>
<dbReference type="Pfam" id="PF13405">
    <property type="entry name" value="EF-hand_6"/>
    <property type="match status" value="1"/>
</dbReference>
<evidence type="ECO:0000313" key="18">
    <source>
        <dbReference type="EMBL" id="CAI74586.1"/>
    </source>
</evidence>
<dbReference type="VEuPathDB" id="PiroplasmaDB:TA12965"/>
<feature type="region of interest" description="Disordered" evidence="15">
    <location>
        <begin position="203"/>
        <end position="225"/>
    </location>
</feature>
<dbReference type="FunFam" id="3.30.200.20:FF:000315">
    <property type="entry name" value="Calcium-dependent protein kinase 3"/>
    <property type="match status" value="1"/>
</dbReference>
<dbReference type="SUPFAM" id="SSF47473">
    <property type="entry name" value="EF-hand"/>
    <property type="match status" value="1"/>
</dbReference>
<keyword evidence="8 18" id="KW-0418">Kinase</keyword>
<gene>
    <name evidence="18" type="ORF">TA12965</name>
</gene>
<dbReference type="Gene3D" id="1.10.510.10">
    <property type="entry name" value="Transferase(Phosphotransferase) domain 1"/>
    <property type="match status" value="1"/>
</dbReference>
<organism evidence="18 19">
    <name type="scientific">Theileria annulata</name>
    <dbReference type="NCBI Taxonomy" id="5874"/>
    <lineage>
        <taxon>Eukaryota</taxon>
        <taxon>Sar</taxon>
        <taxon>Alveolata</taxon>
        <taxon>Apicomplexa</taxon>
        <taxon>Aconoidasida</taxon>
        <taxon>Piroplasmida</taxon>
        <taxon>Theileriidae</taxon>
        <taxon>Theileria</taxon>
    </lineage>
</organism>
<dbReference type="PROSITE" id="PS00108">
    <property type="entry name" value="PROTEIN_KINASE_ST"/>
    <property type="match status" value="1"/>
</dbReference>
<dbReference type="InterPro" id="IPR017441">
    <property type="entry name" value="Protein_kinase_ATP_BS"/>
</dbReference>
<keyword evidence="9" id="KW-0106">Calcium</keyword>
<dbReference type="PROSITE" id="PS50011">
    <property type="entry name" value="PROTEIN_KINASE_DOM"/>
    <property type="match status" value="1"/>
</dbReference>
<dbReference type="eggNOG" id="KOG0032">
    <property type="taxonomic scope" value="Eukaryota"/>
</dbReference>
<evidence type="ECO:0000256" key="11">
    <source>
        <dbReference type="ARBA" id="ARBA00024334"/>
    </source>
</evidence>
<dbReference type="Pfam" id="PF13499">
    <property type="entry name" value="EF-hand_7"/>
    <property type="match status" value="1"/>
</dbReference>
<dbReference type="Gene3D" id="3.30.200.20">
    <property type="entry name" value="Phosphorylase Kinase, domain 1"/>
    <property type="match status" value="1"/>
</dbReference>
<feature type="domain" description="Protein kinase" evidence="16">
    <location>
        <begin position="370"/>
        <end position="624"/>
    </location>
</feature>
<feature type="domain" description="EF-hand" evidence="17">
    <location>
        <begin position="670"/>
        <end position="705"/>
    </location>
</feature>
<dbReference type="PROSITE" id="PS00107">
    <property type="entry name" value="PROTEIN_KINASE_ATP"/>
    <property type="match status" value="1"/>
</dbReference>
<evidence type="ECO:0000256" key="8">
    <source>
        <dbReference type="ARBA" id="ARBA00022777"/>
    </source>
</evidence>
<evidence type="ECO:0000256" key="4">
    <source>
        <dbReference type="ARBA" id="ARBA00022679"/>
    </source>
</evidence>
<dbReference type="Pfam" id="PF00069">
    <property type="entry name" value="Pkinase"/>
    <property type="match status" value="1"/>
</dbReference>
<feature type="compositionally biased region" description="Polar residues" evidence="15">
    <location>
        <begin position="80"/>
        <end position="94"/>
    </location>
</feature>
<evidence type="ECO:0000256" key="7">
    <source>
        <dbReference type="ARBA" id="ARBA00022741"/>
    </source>
</evidence>
<dbReference type="Proteomes" id="UP000001950">
    <property type="component" value="Chromosome 2"/>
</dbReference>
<dbReference type="InterPro" id="IPR011992">
    <property type="entry name" value="EF-hand-dom_pair"/>
</dbReference>
<dbReference type="FunCoup" id="Q4UEA3">
    <property type="interactions" value="4"/>
</dbReference>
<keyword evidence="19" id="KW-1185">Reference proteome</keyword>
<keyword evidence="7 14" id="KW-0547">Nucleotide-binding</keyword>
<protein>
    <recommendedName>
        <fullName evidence="2">non-specific serine/threonine protein kinase</fullName>
        <ecNumber evidence="2">2.7.11.1</ecNumber>
    </recommendedName>
</protein>
<dbReference type="AlphaFoldDB" id="Q4UEA3"/>
<feature type="region of interest" description="Disordered" evidence="15">
    <location>
        <begin position="66"/>
        <end position="95"/>
    </location>
</feature>
<dbReference type="GO" id="GO:0106310">
    <property type="term" value="F:protein serine kinase activity"/>
    <property type="evidence" value="ECO:0007669"/>
    <property type="project" value="RHEA"/>
</dbReference>
<proteinExistence type="inferred from homology"/>
<evidence type="ECO:0000259" key="17">
    <source>
        <dbReference type="PROSITE" id="PS50222"/>
    </source>
</evidence>
<feature type="domain" description="EF-hand" evidence="17">
    <location>
        <begin position="740"/>
        <end position="775"/>
    </location>
</feature>
<feature type="binding site" evidence="14">
    <location>
        <position position="403"/>
    </location>
    <ligand>
        <name>ATP</name>
        <dbReference type="ChEBI" id="CHEBI:30616"/>
    </ligand>
</feature>
<keyword evidence="5" id="KW-0479">Metal-binding</keyword>
<dbReference type="GO" id="GO:0005524">
    <property type="term" value="F:ATP binding"/>
    <property type="evidence" value="ECO:0007669"/>
    <property type="project" value="UniProtKB-UniRule"/>
</dbReference>
<dbReference type="GeneID" id="3862482"/>
<reference evidence="18 19" key="1">
    <citation type="journal article" date="2005" name="Science">
        <title>Genome of the host-cell transforming parasite Theileria annulata compared with T. parva.</title>
        <authorList>
            <person name="Pain A."/>
            <person name="Renauld H."/>
            <person name="Berriman M."/>
            <person name="Murphy L."/>
            <person name="Yeats C.A."/>
            <person name="Weir W."/>
            <person name="Kerhornou A."/>
            <person name="Aslett M."/>
            <person name="Bishop R."/>
            <person name="Bouchier C."/>
            <person name="Cochet M."/>
            <person name="Coulson R.M.R."/>
            <person name="Cronin A."/>
            <person name="de Villiers E.P."/>
            <person name="Fraser A."/>
            <person name="Fosker N."/>
            <person name="Gardner M."/>
            <person name="Goble A."/>
            <person name="Griffiths-Jones S."/>
            <person name="Harris D.E."/>
            <person name="Katzer F."/>
            <person name="Larke N."/>
            <person name="Lord A."/>
            <person name="Maser P."/>
            <person name="McKellar S."/>
            <person name="Mooney P."/>
            <person name="Morton F."/>
            <person name="Nene V."/>
            <person name="O'Neil S."/>
            <person name="Price C."/>
            <person name="Quail M.A."/>
            <person name="Rabbinowitsch E."/>
            <person name="Rawlings N.D."/>
            <person name="Rutter S."/>
            <person name="Saunders D."/>
            <person name="Seeger K."/>
            <person name="Shah T."/>
            <person name="Squares R."/>
            <person name="Squares S."/>
            <person name="Tivey A."/>
            <person name="Walker A.R."/>
            <person name="Woodward J."/>
            <person name="Dobbelaere D.A.E."/>
            <person name="Langsley G."/>
            <person name="Rajandream M.A."/>
            <person name="McKeever D."/>
            <person name="Shiels B."/>
            <person name="Tait A."/>
            <person name="Barrell B.G."/>
            <person name="Hall N."/>
        </authorList>
    </citation>
    <scope>NUCLEOTIDE SEQUENCE [LARGE SCALE GENOMIC DNA]</scope>
    <source>
        <strain evidence="19">Ankara</strain>
    </source>
</reference>
<dbReference type="KEGG" id="tan:TA12965"/>
<keyword evidence="3" id="KW-0723">Serine/threonine-protein kinase</keyword>
<dbReference type="PROSITE" id="PS00018">
    <property type="entry name" value="EF_HAND_1"/>
    <property type="match status" value="3"/>
</dbReference>
<dbReference type="GO" id="GO:0004674">
    <property type="term" value="F:protein serine/threonine kinase activity"/>
    <property type="evidence" value="ECO:0007669"/>
    <property type="project" value="UniProtKB-KW"/>
</dbReference>
<keyword evidence="6" id="KW-0677">Repeat</keyword>
<dbReference type="PANTHER" id="PTHR24349">
    <property type="entry name" value="SERINE/THREONINE-PROTEIN KINASE"/>
    <property type="match status" value="1"/>
</dbReference>
<dbReference type="PROSITE" id="PS50222">
    <property type="entry name" value="EF_HAND_2"/>
    <property type="match status" value="2"/>
</dbReference>
<dbReference type="EMBL" id="CR940348">
    <property type="protein sequence ID" value="CAI74586.1"/>
    <property type="molecule type" value="Genomic_DNA"/>
</dbReference>
<dbReference type="OrthoDB" id="40902at2759"/>
<evidence type="ECO:0000256" key="9">
    <source>
        <dbReference type="ARBA" id="ARBA00022837"/>
    </source>
</evidence>
<dbReference type="EC" id="2.7.11.1" evidence="2"/>
<name>Q4UEA3_THEAN</name>
<evidence type="ECO:0000256" key="14">
    <source>
        <dbReference type="PROSITE-ProRule" id="PRU10141"/>
    </source>
</evidence>
<evidence type="ECO:0000256" key="10">
    <source>
        <dbReference type="ARBA" id="ARBA00022840"/>
    </source>
</evidence>
<evidence type="ECO:0000256" key="6">
    <source>
        <dbReference type="ARBA" id="ARBA00022737"/>
    </source>
</evidence>
<dbReference type="RefSeq" id="XP_952318.1">
    <property type="nucleotide sequence ID" value="XM_947225.1"/>
</dbReference>
<comment type="catalytic activity">
    <reaction evidence="13">
        <text>L-seryl-[protein] + ATP = O-phospho-L-seryl-[protein] + ADP + H(+)</text>
        <dbReference type="Rhea" id="RHEA:17989"/>
        <dbReference type="Rhea" id="RHEA-COMP:9863"/>
        <dbReference type="Rhea" id="RHEA-COMP:11604"/>
        <dbReference type="ChEBI" id="CHEBI:15378"/>
        <dbReference type="ChEBI" id="CHEBI:29999"/>
        <dbReference type="ChEBI" id="CHEBI:30616"/>
        <dbReference type="ChEBI" id="CHEBI:83421"/>
        <dbReference type="ChEBI" id="CHEBI:456216"/>
        <dbReference type="EC" id="2.7.11.1"/>
    </reaction>
</comment>
<dbReference type="Gene3D" id="1.10.238.10">
    <property type="entry name" value="EF-hand"/>
    <property type="match status" value="2"/>
</dbReference>
<dbReference type="OMA" id="MKQMALT"/>
<evidence type="ECO:0000256" key="3">
    <source>
        <dbReference type="ARBA" id="ARBA00022527"/>
    </source>
</evidence>
<dbReference type="STRING" id="5874.Q4UEA3"/>
<evidence type="ECO:0000256" key="12">
    <source>
        <dbReference type="ARBA" id="ARBA00047899"/>
    </source>
</evidence>
<dbReference type="SMART" id="SM00220">
    <property type="entry name" value="S_TKc"/>
    <property type="match status" value="1"/>
</dbReference>
<keyword evidence="4 18" id="KW-0808">Transferase</keyword>
<evidence type="ECO:0000256" key="15">
    <source>
        <dbReference type="SAM" id="MobiDB-lite"/>
    </source>
</evidence>
<dbReference type="InterPro" id="IPR000719">
    <property type="entry name" value="Prot_kinase_dom"/>
</dbReference>
<dbReference type="SUPFAM" id="SSF56112">
    <property type="entry name" value="Protein kinase-like (PK-like)"/>
    <property type="match status" value="1"/>
</dbReference>
<evidence type="ECO:0000313" key="19">
    <source>
        <dbReference type="Proteomes" id="UP000001950"/>
    </source>
</evidence>
<evidence type="ECO:0000256" key="1">
    <source>
        <dbReference type="ARBA" id="ARBA00001946"/>
    </source>
</evidence>
<sequence length="798" mass="91189">MGVVQSNLNKREKNYIVEHLNSNTVLKEKDNMNQNTKRKDVPASNNNFKFFSKNRFNLKAKNDKLTKRAQPNDSKRTANLKETTNSRSGNTNNVIEKPEEYFPLFRWTPSSGFDDDLVSSFEKLVSIKSVSFDDTSVVSRRSDRFKTITRMGSDIISNLKRTLTPSVSECQNISEHQSATQTPKNEKLEQMSLDAFSSITSSTNYSDDVSINSETGSTNGQPTSSPQAIIFTEEKHDMAPSKHDQVVTHQQNVNLRQREEQILRYRDEVIHKREVEMSIHEHKVTCIPPCFRINPKSEKELIEKPSYNSLCTKCMHKEDKIPKGFKGMILQLPTRGTEGKPREKSPLLNRSKIIPQTALTDGTSIHDVYEIKSEKLGNGSYGNVLKGVHKETGAVRAIKIILKSKIENAMRMKREIQIMKTLDHPNIIKLFEVYEDAECLYLVMEMCVGGELFDRIVSTNGFSEACAASIMRQVFSAIAYCHNRNVLHRDLKPENILYLNNKPSSTIKIIDWGFATKCYRTHKFTSLVGTPYYVAPEVLLGNYDKACDIWSAGVILFILLVGYPPFHGNNNTEILNNVKRGTLKFVEKHWSHVSKSAIDLIKRCLHYIPKNRITAEEALNHEWILRIRTIPLSVEPHISKSLARRFKKFLKYNKMKQMALTCLAYHLSDRELAPLTNAFESLDKDGDGVLSLAEVANGLKHSRQSSFNIQQIVKGIDTDQSGIIEYTEFVAAAIDARLYNQKDFFKRAFNIFDTDRDGKITREDMYRVFSTESMSPQMTQEMVEDILEEVLNTRLIYA</sequence>
<dbReference type="InterPro" id="IPR011009">
    <property type="entry name" value="Kinase-like_dom_sf"/>
</dbReference>
<dbReference type="CDD" id="cd05117">
    <property type="entry name" value="STKc_CAMK"/>
    <property type="match status" value="1"/>
</dbReference>
<evidence type="ECO:0000256" key="5">
    <source>
        <dbReference type="ARBA" id="ARBA00022723"/>
    </source>
</evidence>
<comment type="similarity">
    <text evidence="11">Belongs to the protein kinase superfamily. Ser/Thr protein kinase family. CDPK subfamily.</text>
</comment>
<dbReference type="InterPro" id="IPR050205">
    <property type="entry name" value="CDPK_Ser/Thr_kinases"/>
</dbReference>
<dbReference type="InParanoid" id="Q4UEA3"/>
<accession>Q4UEA3</accession>